<evidence type="ECO:0000256" key="2">
    <source>
        <dbReference type="ARBA" id="ARBA00012925"/>
    </source>
</evidence>
<evidence type="ECO:0000313" key="7">
    <source>
        <dbReference type="EMBL" id="NJC27848.1"/>
    </source>
</evidence>
<keyword evidence="4 6" id="KW-0456">Lyase</keyword>
<dbReference type="InterPro" id="IPR001765">
    <property type="entry name" value="Carbonic_anhydrase"/>
</dbReference>
<keyword evidence="8" id="KW-1185">Reference proteome</keyword>
<evidence type="ECO:0000313" key="8">
    <source>
        <dbReference type="Proteomes" id="UP000770785"/>
    </source>
</evidence>
<organism evidence="7 8">
    <name type="scientific">Neolewinella antarctica</name>
    <dbReference type="NCBI Taxonomy" id="442734"/>
    <lineage>
        <taxon>Bacteria</taxon>
        <taxon>Pseudomonadati</taxon>
        <taxon>Bacteroidota</taxon>
        <taxon>Saprospiria</taxon>
        <taxon>Saprospirales</taxon>
        <taxon>Lewinellaceae</taxon>
        <taxon>Neolewinella</taxon>
    </lineage>
</organism>
<dbReference type="SMART" id="SM00947">
    <property type="entry name" value="Pro_CA"/>
    <property type="match status" value="1"/>
</dbReference>
<dbReference type="SUPFAM" id="SSF53056">
    <property type="entry name" value="beta-carbonic anhydrase, cab"/>
    <property type="match status" value="1"/>
</dbReference>
<dbReference type="EC" id="4.2.1.1" evidence="2 6"/>
<name>A0ABX0XEV3_9BACT</name>
<dbReference type="PROSITE" id="PS00704">
    <property type="entry name" value="PROK_CO2_ANHYDRASE_1"/>
    <property type="match status" value="1"/>
</dbReference>
<dbReference type="InterPro" id="IPR036874">
    <property type="entry name" value="Carbonic_anhydrase_sf"/>
</dbReference>
<dbReference type="PANTHER" id="PTHR11002:SF79">
    <property type="entry name" value="CARBONIC ANHYDRASE 2"/>
    <property type="match status" value="1"/>
</dbReference>
<protein>
    <recommendedName>
        <fullName evidence="2 6">Carbonic anhydrase</fullName>
        <ecNumber evidence="2 6">4.2.1.1</ecNumber>
    </recommendedName>
    <alternativeName>
        <fullName evidence="6">Carbonate dehydratase</fullName>
    </alternativeName>
</protein>
<dbReference type="Proteomes" id="UP000770785">
    <property type="component" value="Unassembled WGS sequence"/>
</dbReference>
<gene>
    <name evidence="7" type="ORF">GGR27_003366</name>
</gene>
<evidence type="ECO:0000256" key="5">
    <source>
        <dbReference type="ARBA" id="ARBA00048348"/>
    </source>
</evidence>
<dbReference type="PANTHER" id="PTHR11002">
    <property type="entry name" value="CARBONIC ANHYDRASE"/>
    <property type="match status" value="1"/>
</dbReference>
<comment type="caution">
    <text evidence="7">The sequence shown here is derived from an EMBL/GenBank/DDBJ whole genome shotgun (WGS) entry which is preliminary data.</text>
</comment>
<dbReference type="RefSeq" id="WP_245184709.1">
    <property type="nucleotide sequence ID" value="NZ_JAATJH010000006.1"/>
</dbReference>
<evidence type="ECO:0000256" key="3">
    <source>
        <dbReference type="ARBA" id="ARBA00022833"/>
    </source>
</evidence>
<comment type="function">
    <text evidence="6">Reversible hydration of carbon dioxide.</text>
</comment>
<dbReference type="InterPro" id="IPR015892">
    <property type="entry name" value="Carbonic_anhydrase_CS"/>
</dbReference>
<evidence type="ECO:0000256" key="4">
    <source>
        <dbReference type="ARBA" id="ARBA00023239"/>
    </source>
</evidence>
<proteinExistence type="inferred from homology"/>
<comment type="catalytic activity">
    <reaction evidence="5 6">
        <text>hydrogencarbonate + H(+) = CO2 + H2O</text>
        <dbReference type="Rhea" id="RHEA:10748"/>
        <dbReference type="ChEBI" id="CHEBI:15377"/>
        <dbReference type="ChEBI" id="CHEBI:15378"/>
        <dbReference type="ChEBI" id="CHEBI:16526"/>
        <dbReference type="ChEBI" id="CHEBI:17544"/>
        <dbReference type="EC" id="4.2.1.1"/>
    </reaction>
</comment>
<comment type="similarity">
    <text evidence="1 6">Belongs to the beta-class carbonic anhydrase family.</text>
</comment>
<sequence>MMTSPQVLDRLQQGNARFVSDKLDGKLQNSDRRKGLTTGQEPYAIVLSCADSRVVPELAFDAGLGELFVLRVAGNVANTSTIASIEYAVAHLGTPTIVVLGHEACGAVTAAVAGGDNGYNLNHLLAHVAPAISALGDGADINDVVRKNAELTVQELKSRSKIIRDAVDAGKLNIVPAYYNLGSGKVDML</sequence>
<reference evidence="7 8" key="1">
    <citation type="submission" date="2020-03" db="EMBL/GenBank/DDBJ databases">
        <title>Genomic Encyclopedia of Type Strains, Phase IV (KMG-IV): sequencing the most valuable type-strain genomes for metagenomic binning, comparative biology and taxonomic classification.</title>
        <authorList>
            <person name="Goeker M."/>
        </authorList>
    </citation>
    <scope>NUCLEOTIDE SEQUENCE [LARGE SCALE GENOMIC DNA]</scope>
    <source>
        <strain evidence="7 8">DSM 105096</strain>
    </source>
</reference>
<dbReference type="PROSITE" id="PS00705">
    <property type="entry name" value="PROK_CO2_ANHYDRASE_2"/>
    <property type="match status" value="1"/>
</dbReference>
<dbReference type="Pfam" id="PF00484">
    <property type="entry name" value="Pro_CA"/>
    <property type="match status" value="1"/>
</dbReference>
<evidence type="ECO:0000256" key="6">
    <source>
        <dbReference type="RuleBase" id="RU003956"/>
    </source>
</evidence>
<keyword evidence="3 6" id="KW-0862">Zinc</keyword>
<accession>A0ABX0XEV3</accession>
<dbReference type="GO" id="GO:0004089">
    <property type="term" value="F:carbonate dehydratase activity"/>
    <property type="evidence" value="ECO:0007669"/>
    <property type="project" value="UniProtKB-EC"/>
</dbReference>
<dbReference type="Gene3D" id="3.40.1050.10">
    <property type="entry name" value="Carbonic anhydrase"/>
    <property type="match status" value="1"/>
</dbReference>
<dbReference type="CDD" id="cd03378">
    <property type="entry name" value="beta_CA_cladeC"/>
    <property type="match status" value="1"/>
</dbReference>
<evidence type="ECO:0000256" key="1">
    <source>
        <dbReference type="ARBA" id="ARBA00006217"/>
    </source>
</evidence>
<dbReference type="EMBL" id="JAATJH010000006">
    <property type="protein sequence ID" value="NJC27848.1"/>
    <property type="molecule type" value="Genomic_DNA"/>
</dbReference>